<reference evidence="1 2" key="1">
    <citation type="submission" date="2023-07" db="EMBL/GenBank/DDBJ databases">
        <title>Genomic Encyclopedia of Type Strains, Phase IV (KMG-IV): sequencing the most valuable type-strain genomes for metagenomic binning, comparative biology and taxonomic classification.</title>
        <authorList>
            <person name="Goeker M."/>
        </authorList>
    </citation>
    <scope>NUCLEOTIDE SEQUENCE [LARGE SCALE GENOMIC DNA]</scope>
    <source>
        <strain evidence="1 2">DSM 23494</strain>
    </source>
</reference>
<accession>A0ABU0AEM8</accession>
<dbReference type="Proteomes" id="UP001238088">
    <property type="component" value="Unassembled WGS sequence"/>
</dbReference>
<dbReference type="RefSeq" id="WP_307472007.1">
    <property type="nucleotide sequence ID" value="NZ_JAUSUB010000002.1"/>
</dbReference>
<name>A0ABU0AEM8_9BACI</name>
<dbReference type="EMBL" id="JAUSUB010000002">
    <property type="protein sequence ID" value="MDQ0268893.1"/>
    <property type="molecule type" value="Genomic_DNA"/>
</dbReference>
<evidence type="ECO:0000313" key="2">
    <source>
        <dbReference type="Proteomes" id="UP001238088"/>
    </source>
</evidence>
<evidence type="ECO:0000313" key="1">
    <source>
        <dbReference type="EMBL" id="MDQ0268893.1"/>
    </source>
</evidence>
<evidence type="ECO:0008006" key="3">
    <source>
        <dbReference type="Google" id="ProtNLM"/>
    </source>
</evidence>
<keyword evidence="2" id="KW-1185">Reference proteome</keyword>
<protein>
    <recommendedName>
        <fullName evidence="3">DUF5348 domain-containing protein</fullName>
    </recommendedName>
</protein>
<comment type="caution">
    <text evidence="1">The sequence shown here is derived from an EMBL/GenBank/DDBJ whole genome shotgun (WGS) entry which is preliminary data.</text>
</comment>
<gene>
    <name evidence="1" type="ORF">J2S17_000762</name>
</gene>
<proteinExistence type="predicted"/>
<sequence>MLQVGDFVEVVKPFYWYRDERYEIGERFMFEEQHKGHDFQFWVRKVTA</sequence>
<organism evidence="1 2">
    <name type="scientific">Cytobacillus purgationiresistens</name>
    <dbReference type="NCBI Taxonomy" id="863449"/>
    <lineage>
        <taxon>Bacteria</taxon>
        <taxon>Bacillati</taxon>
        <taxon>Bacillota</taxon>
        <taxon>Bacilli</taxon>
        <taxon>Bacillales</taxon>
        <taxon>Bacillaceae</taxon>
        <taxon>Cytobacillus</taxon>
    </lineage>
</organism>